<feature type="domain" description="Homologous recombination OB-fold protein OB-fold" evidence="1">
    <location>
        <begin position="108"/>
        <end position="174"/>
    </location>
</feature>
<evidence type="ECO:0000313" key="2">
    <source>
        <dbReference type="EMBL" id="GJT72695.1"/>
    </source>
</evidence>
<evidence type="ECO:0000259" key="1">
    <source>
        <dbReference type="Pfam" id="PF15072"/>
    </source>
</evidence>
<dbReference type="EMBL" id="BQNB010018283">
    <property type="protein sequence ID" value="GJT72695.1"/>
    <property type="molecule type" value="Genomic_DNA"/>
</dbReference>
<gene>
    <name evidence="2" type="ORF">Tco_1031981</name>
</gene>
<dbReference type="InterPro" id="IPR012340">
    <property type="entry name" value="NA-bd_OB-fold"/>
</dbReference>
<reference evidence="2" key="2">
    <citation type="submission" date="2022-01" db="EMBL/GenBank/DDBJ databases">
        <authorList>
            <person name="Yamashiro T."/>
            <person name="Shiraishi A."/>
            <person name="Satake H."/>
            <person name="Nakayama K."/>
        </authorList>
    </citation>
    <scope>NUCLEOTIDE SEQUENCE</scope>
</reference>
<accession>A0ABQ5GAI7</accession>
<dbReference type="InterPro" id="IPR028045">
    <property type="entry name" value="HROB"/>
</dbReference>
<sequence length="647" mass="73315">MNGPTSPIHPFGGENVVRIIPGSAGILQAAKLYKTVDIRADGHEYEWKRAELSPSLPKLELSSFIFKKARARLEYVRKIIEDACEVNHFTCGPWLSAVEYLNVEGGIASNALGEVTVKLKDPSGVISGTIHHKVLAIYGKSITIGAVLILHNVSVFSPKPSAYYLNITLRKFVKKLVSFTRFFHRPRLVFSPTSLWRSKLSFGKFQRRLLEVRFKENESSVTSIANLDVNSKGVVIEAKVYRKWVSMSVLDLTPQWFCCILIYTEGDAIQANMDVCDMTYFDARRFTRFKSIPNDGFPNHYFMFEAYNELNARKTVWNGVLADYMGCIQRVGDLIESGNHNTKKTISMIIEIKILNSNRIEFTIWCDMVIEFDIKEFEAMEKPVIIAVTLCHVSDYRGSCAIPVNRYFAYALLCEPANSRPLADNRCKVNADELVPMCMDHGPQRYPMHMYCFKLIIMEESTRANMTFFTPETKHLFIPECEELFQKVENKNSFDIPVKLKVLEGRKHIFQLHFSPGCKKGRAEFILDDVFDPKPSAILPGTSQLLAFAASVDNPEMSNPPKVADLGSVAVVLASKMIEVSTLPKSMEVKSAPRIFKTRCAASETTKRRENYISFRTVCLPTRQNTNLRLLGRSLHLLRMSSTKSSI</sequence>
<dbReference type="Pfam" id="PF15072">
    <property type="entry name" value="HROB"/>
    <property type="match status" value="1"/>
</dbReference>
<evidence type="ECO:0000313" key="3">
    <source>
        <dbReference type="Proteomes" id="UP001151760"/>
    </source>
</evidence>
<proteinExistence type="predicted"/>
<name>A0ABQ5GAI7_9ASTR</name>
<keyword evidence="3" id="KW-1185">Reference proteome</keyword>
<dbReference type="Proteomes" id="UP001151760">
    <property type="component" value="Unassembled WGS sequence"/>
</dbReference>
<reference evidence="2" key="1">
    <citation type="journal article" date="2022" name="Int. J. Mol. Sci.">
        <title>Draft Genome of Tanacetum Coccineum: Genomic Comparison of Closely Related Tanacetum-Family Plants.</title>
        <authorList>
            <person name="Yamashiro T."/>
            <person name="Shiraishi A."/>
            <person name="Nakayama K."/>
            <person name="Satake H."/>
        </authorList>
    </citation>
    <scope>NUCLEOTIDE SEQUENCE</scope>
</reference>
<organism evidence="2 3">
    <name type="scientific">Tanacetum coccineum</name>
    <dbReference type="NCBI Taxonomy" id="301880"/>
    <lineage>
        <taxon>Eukaryota</taxon>
        <taxon>Viridiplantae</taxon>
        <taxon>Streptophyta</taxon>
        <taxon>Embryophyta</taxon>
        <taxon>Tracheophyta</taxon>
        <taxon>Spermatophyta</taxon>
        <taxon>Magnoliopsida</taxon>
        <taxon>eudicotyledons</taxon>
        <taxon>Gunneridae</taxon>
        <taxon>Pentapetalae</taxon>
        <taxon>asterids</taxon>
        <taxon>campanulids</taxon>
        <taxon>Asterales</taxon>
        <taxon>Asteraceae</taxon>
        <taxon>Asteroideae</taxon>
        <taxon>Anthemideae</taxon>
        <taxon>Anthemidinae</taxon>
        <taxon>Tanacetum</taxon>
    </lineage>
</organism>
<dbReference type="PANTHER" id="PTHR14523:SF1">
    <property type="entry name" value="HOMOLOGOUS RECOMBINATION OB-FOLD PROTEIN"/>
    <property type="match status" value="1"/>
</dbReference>
<dbReference type="Gene3D" id="2.40.50.140">
    <property type="entry name" value="Nucleic acid-binding proteins"/>
    <property type="match status" value="2"/>
</dbReference>
<protein>
    <submittedName>
        <fullName evidence="2">Nucleic acid-binding, OB-fold protein</fullName>
    </submittedName>
</protein>
<dbReference type="PANTHER" id="PTHR14523">
    <property type="entry name" value="UNCHARACTERIZED PROTEIN C17ORF53 HOMOLOG"/>
    <property type="match status" value="1"/>
</dbReference>
<dbReference type="InterPro" id="IPR058570">
    <property type="entry name" value="HROB_OB"/>
</dbReference>
<feature type="non-terminal residue" evidence="2">
    <location>
        <position position="647"/>
    </location>
</feature>
<comment type="caution">
    <text evidence="2">The sequence shown here is derived from an EMBL/GenBank/DDBJ whole genome shotgun (WGS) entry which is preliminary data.</text>
</comment>